<evidence type="ECO:0000313" key="2">
    <source>
        <dbReference type="Proteomes" id="UP001153331"/>
    </source>
</evidence>
<proteinExistence type="predicted"/>
<sequence length="456" mass="52260">MAEPNAAPHAEIDPAITDAAATAHEAGTEEHDKPRDSKGWDGKLRVDKSVVVKYPADPNAEVQSDAEESEDEGPPPDEIQADEDLLDDVPDDEDEIELVHCKIGDMSKLKLERFKQMKRLCLRQNRIQTIEIPNDAAATMTEIDLYDNLISHVKGFDAFTELTSLDLSFNKIKHIKRISHLKKLRDLYFVQNKISTIENLDGLTNLRQIELGANRVREIQNLETLTGLEELWLGKNKITEIKGLDTLTNLKILSIQSNRLRTISGLDKLVNLEELHISHNLLTSLDGLEHNTNLQVIDISSNPIEHLSGLKTLTHLTEFWASNCKISSFAEVEKELKDKEELETVYFEGNPLQRAQPALYRNKVRLALPQIKQIDAIHARQVSRDKGTHIRARRRDQAQRRTARKSKRDPGHSEQGYTARRLHHEPQLRHSDDTVFARRRMQHMHMHSKALEREYY</sequence>
<keyword evidence="2" id="KW-1185">Reference proteome</keyword>
<name>A0ACC2HQW9_9PLEO</name>
<accession>A0ACC2HQW9</accession>
<reference evidence="1" key="1">
    <citation type="submission" date="2022-11" db="EMBL/GenBank/DDBJ databases">
        <title>Genome Sequence of Boeremia exigua.</title>
        <authorList>
            <person name="Buettner E."/>
        </authorList>
    </citation>
    <scope>NUCLEOTIDE SEQUENCE</scope>
    <source>
        <strain evidence="1">CU02</strain>
    </source>
</reference>
<dbReference type="Proteomes" id="UP001153331">
    <property type="component" value="Unassembled WGS sequence"/>
</dbReference>
<gene>
    <name evidence="1" type="ORF">OPT61_g10168</name>
</gene>
<organism evidence="1 2">
    <name type="scientific">Boeremia exigua</name>
    <dbReference type="NCBI Taxonomy" id="749465"/>
    <lineage>
        <taxon>Eukaryota</taxon>
        <taxon>Fungi</taxon>
        <taxon>Dikarya</taxon>
        <taxon>Ascomycota</taxon>
        <taxon>Pezizomycotina</taxon>
        <taxon>Dothideomycetes</taxon>
        <taxon>Pleosporomycetidae</taxon>
        <taxon>Pleosporales</taxon>
        <taxon>Pleosporineae</taxon>
        <taxon>Didymellaceae</taxon>
        <taxon>Boeremia</taxon>
    </lineage>
</organism>
<protein>
    <submittedName>
        <fullName evidence="1">Uncharacterized protein</fullName>
    </submittedName>
</protein>
<dbReference type="EMBL" id="JAPHNI010001496">
    <property type="protein sequence ID" value="KAJ8105452.1"/>
    <property type="molecule type" value="Genomic_DNA"/>
</dbReference>
<comment type="caution">
    <text evidence="1">The sequence shown here is derived from an EMBL/GenBank/DDBJ whole genome shotgun (WGS) entry which is preliminary data.</text>
</comment>
<evidence type="ECO:0000313" key="1">
    <source>
        <dbReference type="EMBL" id="KAJ8105452.1"/>
    </source>
</evidence>